<dbReference type="PANTHER" id="PTHR34137:SF1">
    <property type="entry name" value="EXODEOXYRIBONUCLEASE 7 SMALL SUBUNIT"/>
    <property type="match status" value="1"/>
</dbReference>
<dbReference type="EC" id="3.1.11.6" evidence="6"/>
<organism evidence="7 8">
    <name type="scientific">Cryobacterium luteum</name>
    <dbReference type="NCBI Taxonomy" id="1424661"/>
    <lineage>
        <taxon>Bacteria</taxon>
        <taxon>Bacillati</taxon>
        <taxon>Actinomycetota</taxon>
        <taxon>Actinomycetes</taxon>
        <taxon>Micrococcales</taxon>
        <taxon>Microbacteriaceae</taxon>
        <taxon>Cryobacterium</taxon>
    </lineage>
</organism>
<dbReference type="GO" id="GO:0009318">
    <property type="term" value="C:exodeoxyribonuclease VII complex"/>
    <property type="evidence" value="ECO:0007669"/>
    <property type="project" value="UniProtKB-UniRule"/>
</dbReference>
<dbReference type="STRING" id="1424661.SAMN05216281_10433"/>
<dbReference type="AlphaFoldDB" id="A0A1H8DU78"/>
<evidence type="ECO:0000256" key="1">
    <source>
        <dbReference type="ARBA" id="ARBA00009998"/>
    </source>
</evidence>
<comment type="similarity">
    <text evidence="1 6">Belongs to the XseB family.</text>
</comment>
<gene>
    <name evidence="6" type="primary">xseB</name>
    <name evidence="7" type="ORF">E3O10_07960</name>
</gene>
<dbReference type="GO" id="GO:0005829">
    <property type="term" value="C:cytosol"/>
    <property type="evidence" value="ECO:0007669"/>
    <property type="project" value="TreeGrafter"/>
</dbReference>
<dbReference type="RefSeq" id="WP_092108253.1">
    <property type="nucleotide sequence ID" value="NZ_FOCN01000004.1"/>
</dbReference>
<evidence type="ECO:0000256" key="3">
    <source>
        <dbReference type="ARBA" id="ARBA00022722"/>
    </source>
</evidence>
<protein>
    <recommendedName>
        <fullName evidence="6">Exodeoxyribonuclease 7 small subunit</fullName>
        <ecNumber evidence="6">3.1.11.6</ecNumber>
    </recommendedName>
    <alternativeName>
        <fullName evidence="6">Exodeoxyribonuclease VII small subunit</fullName>
        <shortName evidence="6">Exonuclease VII small subunit</shortName>
    </alternativeName>
</protein>
<evidence type="ECO:0000313" key="7">
    <source>
        <dbReference type="EMBL" id="TFB89729.1"/>
    </source>
</evidence>
<evidence type="ECO:0000313" key="8">
    <source>
        <dbReference type="Proteomes" id="UP000297654"/>
    </source>
</evidence>
<dbReference type="OrthoDB" id="5244334at2"/>
<name>A0A1H8DU78_9MICO</name>
<comment type="function">
    <text evidence="6">Bidirectionally degrades single-stranded DNA into large acid-insoluble oligonucleotides, which are then degraded further into small acid-soluble oligonucleotides.</text>
</comment>
<dbReference type="InterPro" id="IPR037004">
    <property type="entry name" value="Exonuc_VII_ssu_sf"/>
</dbReference>
<sequence length="84" mass="9150">MDAMTSPAADTSELSYEQARDELIRVVNELEQGSSTLEQSLALWERGEALAHRCEEWLIGAKARLDAARLAATTPASDDSATTR</sequence>
<dbReference type="HAMAP" id="MF_00337">
    <property type="entry name" value="Exonuc_7_S"/>
    <property type="match status" value="1"/>
</dbReference>
<evidence type="ECO:0000256" key="6">
    <source>
        <dbReference type="HAMAP-Rule" id="MF_00337"/>
    </source>
</evidence>
<comment type="caution">
    <text evidence="7">The sequence shown here is derived from an EMBL/GenBank/DDBJ whole genome shotgun (WGS) entry which is preliminary data.</text>
</comment>
<dbReference type="InterPro" id="IPR003761">
    <property type="entry name" value="Exonuc_VII_S"/>
</dbReference>
<accession>A0A1H8DU78</accession>
<dbReference type="NCBIfam" id="NF002139">
    <property type="entry name" value="PRK00977.1-3"/>
    <property type="match status" value="1"/>
</dbReference>
<comment type="catalytic activity">
    <reaction evidence="6">
        <text>Exonucleolytic cleavage in either 5'- to 3'- or 3'- to 5'-direction to yield nucleoside 5'-phosphates.</text>
        <dbReference type="EC" id="3.1.11.6"/>
    </reaction>
</comment>
<dbReference type="GO" id="GO:0006308">
    <property type="term" value="P:DNA catabolic process"/>
    <property type="evidence" value="ECO:0007669"/>
    <property type="project" value="UniProtKB-UniRule"/>
</dbReference>
<comment type="subcellular location">
    <subcellularLocation>
        <location evidence="6">Cytoplasm</location>
    </subcellularLocation>
</comment>
<dbReference type="Gene3D" id="1.10.287.1040">
    <property type="entry name" value="Exonuclease VII, small subunit"/>
    <property type="match status" value="1"/>
</dbReference>
<proteinExistence type="inferred from homology"/>
<evidence type="ECO:0000256" key="5">
    <source>
        <dbReference type="ARBA" id="ARBA00022839"/>
    </source>
</evidence>
<evidence type="ECO:0000256" key="2">
    <source>
        <dbReference type="ARBA" id="ARBA00022490"/>
    </source>
</evidence>
<keyword evidence="2 6" id="KW-0963">Cytoplasm</keyword>
<dbReference type="EMBL" id="SOFF01000029">
    <property type="protein sequence ID" value="TFB89729.1"/>
    <property type="molecule type" value="Genomic_DNA"/>
</dbReference>
<keyword evidence="5 6" id="KW-0269">Exonuclease</keyword>
<keyword evidence="8" id="KW-1185">Reference proteome</keyword>
<dbReference type="Proteomes" id="UP000297654">
    <property type="component" value="Unassembled WGS sequence"/>
</dbReference>
<reference evidence="7 8" key="1">
    <citation type="submission" date="2019-03" db="EMBL/GenBank/DDBJ databases">
        <title>Genomics of glacier-inhabiting Cryobacterium strains.</title>
        <authorList>
            <person name="Liu Q."/>
            <person name="Xin Y.-H."/>
        </authorList>
    </citation>
    <scope>NUCLEOTIDE SEQUENCE [LARGE SCALE GENOMIC DNA]</scope>
    <source>
        <strain evidence="7 8">Hh15</strain>
    </source>
</reference>
<comment type="subunit">
    <text evidence="6">Heterooligomer composed of large and small subunits.</text>
</comment>
<dbReference type="PANTHER" id="PTHR34137">
    <property type="entry name" value="EXODEOXYRIBONUCLEASE 7 SMALL SUBUNIT"/>
    <property type="match status" value="1"/>
</dbReference>
<keyword evidence="3 6" id="KW-0540">Nuclease</keyword>
<dbReference type="SUPFAM" id="SSF116842">
    <property type="entry name" value="XseB-like"/>
    <property type="match status" value="1"/>
</dbReference>
<dbReference type="NCBIfam" id="TIGR01280">
    <property type="entry name" value="xseB"/>
    <property type="match status" value="1"/>
</dbReference>
<keyword evidence="4 6" id="KW-0378">Hydrolase</keyword>
<evidence type="ECO:0000256" key="4">
    <source>
        <dbReference type="ARBA" id="ARBA00022801"/>
    </source>
</evidence>
<dbReference type="GO" id="GO:0008855">
    <property type="term" value="F:exodeoxyribonuclease VII activity"/>
    <property type="evidence" value="ECO:0007669"/>
    <property type="project" value="UniProtKB-UniRule"/>
</dbReference>
<dbReference type="Pfam" id="PF02609">
    <property type="entry name" value="Exonuc_VII_S"/>
    <property type="match status" value="1"/>
</dbReference>